<gene>
    <name evidence="1" type="ORF">DEA8626_03372</name>
</gene>
<protein>
    <recommendedName>
        <fullName evidence="3">IrrE N-terminal-like domain-containing protein</fullName>
    </recommendedName>
</protein>
<proteinExistence type="predicted"/>
<dbReference type="AlphaFoldDB" id="A0A2R8BLR2"/>
<sequence length="333" mass="36842">MPGPERYRIAMGGWIAAAWCLGVSPVAAQLYDDAALQADAARYEERFNFLLERGLRDFLTAEERGAVEGVTVIHPLRGAGPLAFKFAPVAGEAPTIVAPAATLKFVEDLSVVYAWRYLQRQSLEPIDEYLAMLKHRADKFGAATSDPLSALGVPSRVWESNKAVDDLSLRFRNSAWAFLLAHELGHLRLGHLEKPRSAHESQQREAEADAFAVDVLARSGTIPMGAVLWLQASAGYMRNRSDFDSDAAYEAWLRDDASHPVNGTRMRHLASAMRDQARQAADANSAETLEFIAVRLEAIGEIVEDPEIQAYLRHCADVRRAEELSRADDRPCK</sequence>
<dbReference type="EMBL" id="OMOQ01000003">
    <property type="protein sequence ID" value="SPH24321.1"/>
    <property type="molecule type" value="Genomic_DNA"/>
</dbReference>
<keyword evidence="2" id="KW-1185">Reference proteome</keyword>
<reference evidence="1 2" key="1">
    <citation type="submission" date="2018-03" db="EMBL/GenBank/DDBJ databases">
        <authorList>
            <person name="Keele B.F."/>
        </authorList>
    </citation>
    <scope>NUCLEOTIDE SEQUENCE [LARGE SCALE GENOMIC DNA]</scope>
    <source>
        <strain evidence="1 2">CECT 8626</strain>
    </source>
</reference>
<evidence type="ECO:0000313" key="2">
    <source>
        <dbReference type="Proteomes" id="UP000244924"/>
    </source>
</evidence>
<evidence type="ECO:0008006" key="3">
    <source>
        <dbReference type="Google" id="ProtNLM"/>
    </source>
</evidence>
<accession>A0A2R8BLR2</accession>
<name>A0A2R8BLR2_9RHOB</name>
<dbReference type="RefSeq" id="WP_108854337.1">
    <property type="nucleotide sequence ID" value="NZ_OMOQ01000003.1"/>
</dbReference>
<evidence type="ECO:0000313" key="1">
    <source>
        <dbReference type="EMBL" id="SPH24321.1"/>
    </source>
</evidence>
<organism evidence="1 2">
    <name type="scientific">Albidovulum aquaemixtae</name>
    <dbReference type="NCBI Taxonomy" id="1542388"/>
    <lineage>
        <taxon>Bacteria</taxon>
        <taxon>Pseudomonadati</taxon>
        <taxon>Pseudomonadota</taxon>
        <taxon>Alphaproteobacteria</taxon>
        <taxon>Rhodobacterales</taxon>
        <taxon>Paracoccaceae</taxon>
        <taxon>Albidovulum</taxon>
    </lineage>
</organism>
<dbReference type="Proteomes" id="UP000244924">
    <property type="component" value="Unassembled WGS sequence"/>
</dbReference>
<dbReference type="OrthoDB" id="7828098at2"/>